<feature type="compositionally biased region" description="Polar residues" evidence="1">
    <location>
        <begin position="7"/>
        <end position="20"/>
    </location>
</feature>
<keyword evidence="3" id="KW-1185">Reference proteome</keyword>
<accession>A0A1C3WJ80</accession>
<dbReference type="AlphaFoldDB" id="A0A1C3WJ80"/>
<name>A0A1C3WJ80_9BRAD</name>
<proteinExistence type="predicted"/>
<feature type="region of interest" description="Disordered" evidence="1">
    <location>
        <begin position="1"/>
        <end position="20"/>
    </location>
</feature>
<gene>
    <name evidence="2" type="ORF">GA0061098_100875</name>
</gene>
<sequence length="106" mass="11226">MADPETPANNQGPVTISSSSSERAPIIYFDGASCFGHHNGAIQIELAANLLMPVGAAVRVDVIQTAHLRCSVAAALALREALDKALAMYRQGQQQPVTEEIPTVKN</sequence>
<dbReference type="Proteomes" id="UP000199184">
    <property type="component" value="Unassembled WGS sequence"/>
</dbReference>
<evidence type="ECO:0000313" key="2">
    <source>
        <dbReference type="EMBL" id="SCB40061.1"/>
    </source>
</evidence>
<dbReference type="RefSeq" id="WP_165637419.1">
    <property type="nucleotide sequence ID" value="NZ_FMAI01000008.1"/>
</dbReference>
<evidence type="ECO:0000313" key="3">
    <source>
        <dbReference type="Proteomes" id="UP000199184"/>
    </source>
</evidence>
<evidence type="ECO:0008006" key="4">
    <source>
        <dbReference type="Google" id="ProtNLM"/>
    </source>
</evidence>
<organism evidence="2 3">
    <name type="scientific">Bradyrhizobium shewense</name>
    <dbReference type="NCBI Taxonomy" id="1761772"/>
    <lineage>
        <taxon>Bacteria</taxon>
        <taxon>Pseudomonadati</taxon>
        <taxon>Pseudomonadota</taxon>
        <taxon>Alphaproteobacteria</taxon>
        <taxon>Hyphomicrobiales</taxon>
        <taxon>Nitrobacteraceae</taxon>
        <taxon>Bradyrhizobium</taxon>
    </lineage>
</organism>
<evidence type="ECO:0000256" key="1">
    <source>
        <dbReference type="SAM" id="MobiDB-lite"/>
    </source>
</evidence>
<protein>
    <recommendedName>
        <fullName evidence="4">DUF3467 domain-containing protein</fullName>
    </recommendedName>
</protein>
<dbReference type="EMBL" id="FMAI01000008">
    <property type="protein sequence ID" value="SCB40061.1"/>
    <property type="molecule type" value="Genomic_DNA"/>
</dbReference>
<reference evidence="3" key="1">
    <citation type="submission" date="2016-08" db="EMBL/GenBank/DDBJ databases">
        <authorList>
            <person name="Varghese N."/>
            <person name="Submissions Spin"/>
        </authorList>
    </citation>
    <scope>NUCLEOTIDE SEQUENCE [LARGE SCALE GENOMIC DNA]</scope>
    <source>
        <strain evidence="3">ERR11</strain>
    </source>
</reference>